<evidence type="ECO:0000256" key="3">
    <source>
        <dbReference type="ARBA" id="ARBA00022643"/>
    </source>
</evidence>
<dbReference type="OrthoDB" id="298012at2759"/>
<dbReference type="GO" id="GO:0010181">
    <property type="term" value="F:FMN binding"/>
    <property type="evidence" value="ECO:0007669"/>
    <property type="project" value="InterPro"/>
</dbReference>
<dbReference type="SUPFAM" id="SSF50475">
    <property type="entry name" value="FMN-binding split barrel"/>
    <property type="match status" value="1"/>
</dbReference>
<name>A0A316VAJ5_9BASI</name>
<dbReference type="Proteomes" id="UP000245771">
    <property type="component" value="Unassembled WGS sequence"/>
</dbReference>
<dbReference type="InterPro" id="IPR012349">
    <property type="entry name" value="Split_barrel_FMN-bd"/>
</dbReference>
<dbReference type="PANTHER" id="PTHR33798">
    <property type="entry name" value="FLAVOPROTEIN OXYGENASE"/>
    <property type="match status" value="1"/>
</dbReference>
<dbReference type="InParanoid" id="A0A316VAJ5"/>
<organism evidence="6 7">
    <name type="scientific">Meira miltonrushii</name>
    <dbReference type="NCBI Taxonomy" id="1280837"/>
    <lineage>
        <taxon>Eukaryota</taxon>
        <taxon>Fungi</taxon>
        <taxon>Dikarya</taxon>
        <taxon>Basidiomycota</taxon>
        <taxon>Ustilaginomycotina</taxon>
        <taxon>Exobasidiomycetes</taxon>
        <taxon>Exobasidiales</taxon>
        <taxon>Brachybasidiaceae</taxon>
        <taxon>Meira</taxon>
    </lineage>
</organism>
<protein>
    <recommendedName>
        <fullName evidence="5">Flavin reductase like domain-containing protein</fullName>
    </recommendedName>
</protein>
<gene>
    <name evidence="6" type="ORF">FA14DRAFT_160102</name>
</gene>
<evidence type="ECO:0000259" key="5">
    <source>
        <dbReference type="Pfam" id="PF01613"/>
    </source>
</evidence>
<dbReference type="Gene3D" id="2.30.110.10">
    <property type="entry name" value="Electron Transport, Fmn-binding Protein, Chain A"/>
    <property type="match status" value="1"/>
</dbReference>
<dbReference type="EMBL" id="KZ819603">
    <property type="protein sequence ID" value="PWN34536.1"/>
    <property type="molecule type" value="Genomic_DNA"/>
</dbReference>
<sequence>MVSHNPPLVMISFGGRRDRVKDSEQNILTNKQYTISCSTEQYAEAINFAAINAPTGTSEFALTGLTPVPAVRVNAPRVGEAPFAMELEVDMTNQWNNDEGDHSTTMVIGRVKMIHLREDIIDETGGIDISALRPISRFSGTTYGRSVVGYDLDLPIWDEWKEDPSVRAALAKGPKKPDMDSIKATILDRFP</sequence>
<reference evidence="6 7" key="1">
    <citation type="journal article" date="2018" name="Mol. Biol. Evol.">
        <title>Broad Genomic Sampling Reveals a Smut Pathogenic Ancestry of the Fungal Clade Ustilaginomycotina.</title>
        <authorList>
            <person name="Kijpornyongpan T."/>
            <person name="Mondo S.J."/>
            <person name="Barry K."/>
            <person name="Sandor L."/>
            <person name="Lee J."/>
            <person name="Lipzen A."/>
            <person name="Pangilinan J."/>
            <person name="LaButti K."/>
            <person name="Hainaut M."/>
            <person name="Henrissat B."/>
            <person name="Grigoriev I.V."/>
            <person name="Spatafora J.W."/>
            <person name="Aime M.C."/>
        </authorList>
    </citation>
    <scope>NUCLEOTIDE SEQUENCE [LARGE SCALE GENOMIC DNA]</scope>
    <source>
        <strain evidence="6 7">MCA 3882</strain>
    </source>
</reference>
<keyword evidence="7" id="KW-1185">Reference proteome</keyword>
<evidence type="ECO:0000313" key="7">
    <source>
        <dbReference type="Proteomes" id="UP000245771"/>
    </source>
</evidence>
<comment type="similarity">
    <text evidence="4">Belongs to the flavoredoxin family.</text>
</comment>
<dbReference type="AlphaFoldDB" id="A0A316VAJ5"/>
<feature type="domain" description="Flavin reductase like" evidence="5">
    <location>
        <begin position="2"/>
        <end position="120"/>
    </location>
</feature>
<dbReference type="Pfam" id="PF01613">
    <property type="entry name" value="Flavin_Reduct"/>
    <property type="match status" value="1"/>
</dbReference>
<dbReference type="GeneID" id="37020312"/>
<keyword evidence="2" id="KW-0285">Flavoprotein</keyword>
<evidence type="ECO:0000313" key="6">
    <source>
        <dbReference type="EMBL" id="PWN34536.1"/>
    </source>
</evidence>
<comment type="cofactor">
    <cofactor evidence="1">
        <name>FMN</name>
        <dbReference type="ChEBI" id="CHEBI:58210"/>
    </cofactor>
</comment>
<proteinExistence type="inferred from homology"/>
<dbReference type="RefSeq" id="XP_025354838.1">
    <property type="nucleotide sequence ID" value="XM_025498531.1"/>
</dbReference>
<dbReference type="InterPro" id="IPR002563">
    <property type="entry name" value="Flavin_Rdtase-like_dom"/>
</dbReference>
<keyword evidence="3" id="KW-0288">FMN</keyword>
<accession>A0A316VAJ5</accession>
<dbReference type="PANTHER" id="PTHR33798:SF5">
    <property type="entry name" value="FLAVIN REDUCTASE LIKE DOMAIN-CONTAINING PROTEIN"/>
    <property type="match status" value="1"/>
</dbReference>
<evidence type="ECO:0000256" key="1">
    <source>
        <dbReference type="ARBA" id="ARBA00001917"/>
    </source>
</evidence>
<evidence type="ECO:0000256" key="2">
    <source>
        <dbReference type="ARBA" id="ARBA00022630"/>
    </source>
</evidence>
<dbReference type="STRING" id="1280837.A0A316VAJ5"/>
<evidence type="ECO:0000256" key="4">
    <source>
        <dbReference type="ARBA" id="ARBA00038054"/>
    </source>
</evidence>